<evidence type="ECO:0000256" key="1">
    <source>
        <dbReference type="SAM" id="MobiDB-lite"/>
    </source>
</evidence>
<reference evidence="3" key="2">
    <citation type="submission" date="2015-01" db="EMBL/GenBank/DDBJ databases">
        <title>Evolutionary Origins and Diversification of the Mycorrhizal Mutualists.</title>
        <authorList>
            <consortium name="DOE Joint Genome Institute"/>
            <consortium name="Mycorrhizal Genomics Consortium"/>
            <person name="Kohler A."/>
            <person name="Kuo A."/>
            <person name="Nagy L.G."/>
            <person name="Floudas D."/>
            <person name="Copeland A."/>
            <person name="Barry K.W."/>
            <person name="Cichocki N."/>
            <person name="Veneault-Fourrey C."/>
            <person name="LaButti K."/>
            <person name="Lindquist E.A."/>
            <person name="Lipzen A."/>
            <person name="Lundell T."/>
            <person name="Morin E."/>
            <person name="Murat C."/>
            <person name="Riley R."/>
            <person name="Ohm R."/>
            <person name="Sun H."/>
            <person name="Tunlid A."/>
            <person name="Henrissat B."/>
            <person name="Grigoriev I.V."/>
            <person name="Hibbett D.S."/>
            <person name="Martin F."/>
        </authorList>
    </citation>
    <scope>NUCLEOTIDE SEQUENCE [LARGE SCALE GENOMIC DNA]</scope>
    <source>
        <strain evidence="3">Marx 270</strain>
    </source>
</reference>
<proteinExistence type="predicted"/>
<feature type="compositionally biased region" description="Low complexity" evidence="1">
    <location>
        <begin position="297"/>
        <end position="327"/>
    </location>
</feature>
<sequence length="347" mass="39465">MLTFTCRDRWVLKPNSLHFPLLERLVMDTVDPHDFMNAIVTPKLQHFDYCHPRGSVIGPFGLKFSHVPYLTLKATDKDNFSDMEDPSEAHMLCEAFPGVRHAILHANDIDPLFIAMSPYDDLGSQTPVDNWESLEQLSLLIHRNDRYWKVDTLAEWLTKCQKLRRPSLHVQLVGLQTNSLEIKPFSRIYKRLRNCCTLDLLGVRLRRWWHTINHSCDSYFSLTTDSDSLYIRVGNHADRVVLNNWRGVSLENMDVSWPPNGRLSLSESDALCSNPQEQAFLDDADGDCDSDYSTQMSLRSSTESTSSSYASRDLSTSMQSSSPEPSQAPNIDIASDLTKLLLILASP</sequence>
<evidence type="ECO:0000313" key="2">
    <source>
        <dbReference type="EMBL" id="KIO04720.1"/>
    </source>
</evidence>
<reference evidence="2 3" key="1">
    <citation type="submission" date="2014-04" db="EMBL/GenBank/DDBJ databases">
        <authorList>
            <consortium name="DOE Joint Genome Institute"/>
            <person name="Kuo A."/>
            <person name="Kohler A."/>
            <person name="Costa M.D."/>
            <person name="Nagy L.G."/>
            <person name="Floudas D."/>
            <person name="Copeland A."/>
            <person name="Barry K.W."/>
            <person name="Cichocki N."/>
            <person name="Veneault-Fourrey C."/>
            <person name="LaButti K."/>
            <person name="Lindquist E.A."/>
            <person name="Lipzen A."/>
            <person name="Lundell T."/>
            <person name="Morin E."/>
            <person name="Murat C."/>
            <person name="Sun H."/>
            <person name="Tunlid A."/>
            <person name="Henrissat B."/>
            <person name="Grigoriev I.V."/>
            <person name="Hibbett D.S."/>
            <person name="Martin F."/>
            <person name="Nordberg H.P."/>
            <person name="Cantor M.N."/>
            <person name="Hua S.X."/>
        </authorList>
    </citation>
    <scope>NUCLEOTIDE SEQUENCE [LARGE SCALE GENOMIC DNA]</scope>
    <source>
        <strain evidence="2 3">Marx 270</strain>
    </source>
</reference>
<keyword evidence="3" id="KW-1185">Reference proteome</keyword>
<evidence type="ECO:0000313" key="3">
    <source>
        <dbReference type="Proteomes" id="UP000054217"/>
    </source>
</evidence>
<accession>A0A0C3NV15</accession>
<dbReference type="Proteomes" id="UP000054217">
    <property type="component" value="Unassembled WGS sequence"/>
</dbReference>
<dbReference type="InParanoid" id="A0A0C3NV15"/>
<feature type="region of interest" description="Disordered" evidence="1">
    <location>
        <begin position="292"/>
        <end position="331"/>
    </location>
</feature>
<dbReference type="AlphaFoldDB" id="A0A0C3NV15"/>
<dbReference type="HOGENOM" id="CLU_799546_0_0_1"/>
<organism evidence="2 3">
    <name type="scientific">Pisolithus tinctorius Marx 270</name>
    <dbReference type="NCBI Taxonomy" id="870435"/>
    <lineage>
        <taxon>Eukaryota</taxon>
        <taxon>Fungi</taxon>
        <taxon>Dikarya</taxon>
        <taxon>Basidiomycota</taxon>
        <taxon>Agaricomycotina</taxon>
        <taxon>Agaricomycetes</taxon>
        <taxon>Agaricomycetidae</taxon>
        <taxon>Boletales</taxon>
        <taxon>Sclerodermatineae</taxon>
        <taxon>Pisolithaceae</taxon>
        <taxon>Pisolithus</taxon>
    </lineage>
</organism>
<dbReference type="OrthoDB" id="10549885at2759"/>
<dbReference type="EMBL" id="KN831969">
    <property type="protein sequence ID" value="KIO04720.1"/>
    <property type="molecule type" value="Genomic_DNA"/>
</dbReference>
<name>A0A0C3NV15_PISTI</name>
<gene>
    <name evidence="2" type="ORF">M404DRAFT_25836</name>
</gene>
<protein>
    <submittedName>
        <fullName evidence="2">Uncharacterized protein</fullName>
    </submittedName>
</protein>